<evidence type="ECO:0000313" key="4">
    <source>
        <dbReference type="Proteomes" id="UP000693970"/>
    </source>
</evidence>
<dbReference type="Proteomes" id="UP000693970">
    <property type="component" value="Unassembled WGS sequence"/>
</dbReference>
<organism evidence="3 4">
    <name type="scientific">Nitzschia inconspicua</name>
    <dbReference type="NCBI Taxonomy" id="303405"/>
    <lineage>
        <taxon>Eukaryota</taxon>
        <taxon>Sar</taxon>
        <taxon>Stramenopiles</taxon>
        <taxon>Ochrophyta</taxon>
        <taxon>Bacillariophyta</taxon>
        <taxon>Bacillariophyceae</taxon>
        <taxon>Bacillariophycidae</taxon>
        <taxon>Bacillariales</taxon>
        <taxon>Bacillariaceae</taxon>
        <taxon>Nitzschia</taxon>
    </lineage>
</organism>
<protein>
    <submittedName>
        <fullName evidence="3">Uncharacterized protein</fullName>
    </submittedName>
</protein>
<dbReference type="OrthoDB" id="38728at2759"/>
<reference evidence="3" key="2">
    <citation type="submission" date="2021-04" db="EMBL/GenBank/DDBJ databases">
        <authorList>
            <person name="Podell S."/>
        </authorList>
    </citation>
    <scope>NUCLEOTIDE SEQUENCE</scope>
    <source>
        <strain evidence="3">Hildebrandi</strain>
    </source>
</reference>
<evidence type="ECO:0000313" key="3">
    <source>
        <dbReference type="EMBL" id="KAG7347106.1"/>
    </source>
</evidence>
<evidence type="ECO:0000256" key="1">
    <source>
        <dbReference type="SAM" id="MobiDB-lite"/>
    </source>
</evidence>
<dbReference type="AlphaFoldDB" id="A0A9K3KPL9"/>
<dbReference type="EMBL" id="JAGRRH010000102">
    <property type="protein sequence ID" value="KAG7336908.1"/>
    <property type="molecule type" value="Genomic_DNA"/>
</dbReference>
<keyword evidence="4" id="KW-1185">Reference proteome</keyword>
<comment type="caution">
    <text evidence="3">The sequence shown here is derived from an EMBL/GenBank/DDBJ whole genome shotgun (WGS) entry which is preliminary data.</text>
</comment>
<dbReference type="EMBL" id="JAGRRH010000021">
    <property type="protein sequence ID" value="KAG7347106.1"/>
    <property type="molecule type" value="Genomic_DNA"/>
</dbReference>
<reference evidence="3" key="1">
    <citation type="journal article" date="2021" name="Sci. Rep.">
        <title>Diploid genomic architecture of Nitzschia inconspicua, an elite biomass production diatom.</title>
        <authorList>
            <person name="Oliver A."/>
            <person name="Podell S."/>
            <person name="Pinowska A."/>
            <person name="Traller J.C."/>
            <person name="Smith S.R."/>
            <person name="McClure R."/>
            <person name="Beliaev A."/>
            <person name="Bohutskyi P."/>
            <person name="Hill E.A."/>
            <person name="Rabines A."/>
            <person name="Zheng H."/>
            <person name="Allen L.Z."/>
            <person name="Kuo A."/>
            <person name="Grigoriev I.V."/>
            <person name="Allen A.E."/>
            <person name="Hazlebeck D."/>
            <person name="Allen E.E."/>
        </authorList>
    </citation>
    <scope>NUCLEOTIDE SEQUENCE</scope>
    <source>
        <strain evidence="3">Hildebrandi</strain>
    </source>
</reference>
<gene>
    <name evidence="3" type="ORF">IV203_006175</name>
    <name evidence="2" type="ORF">IV203_030469</name>
</gene>
<feature type="region of interest" description="Disordered" evidence="1">
    <location>
        <begin position="514"/>
        <end position="535"/>
    </location>
</feature>
<sequence>MKFSSVVLAACIACIQENAHAFTASKRLSVSKQQPHFQKRQTIASRSALIGQRKKNNGAVTLFGILDEVMSDDYNLMSTSEESQVNMNDAYEIFLGDLVFSTNDPRLDIVENYERATAPEFLEWMEKKIEKSKDPEERLALRDLLDMILDIKKKQELSKMAEERKAKEEAAAEQERLAKAEEEAAAGRQLTNADVLRKAQAIDSATAATAEDRAEAASKKKSFYEQEITPEIRMSYEDTLKQLLPPYKGGETPESIVKTNYDKFDAQFVKVLNERVTVDNDQDSAALLEALATEQSRRIGIATENLKSVLAMGEPMKMEGAIIKMAREGKVDESFLLLLEANETQARDAGANGPAELMKRLRLRAVEEKDKQMASKEIALIRKLLRADDAAAREKILVDAFTPRENLLVAGTAENAAKAMDGDVPDKEQPMPDVPPPDFINACKAVMLNFGNLQYDDDRGDLATRIKQLASEAEVVATRIYGQGMSLREQQDRAWKEQTTSIFDLEQMELEAESRGEHAPWTNPDADDDMFLPGFDAQGKMKIGGG</sequence>
<proteinExistence type="predicted"/>
<evidence type="ECO:0000313" key="2">
    <source>
        <dbReference type="EMBL" id="KAG7336908.1"/>
    </source>
</evidence>
<feature type="compositionally biased region" description="Basic and acidic residues" evidence="1">
    <location>
        <begin position="162"/>
        <end position="182"/>
    </location>
</feature>
<accession>A0A9K3KPL9</accession>
<name>A0A9K3KPL9_9STRA</name>
<feature type="region of interest" description="Disordered" evidence="1">
    <location>
        <begin position="162"/>
        <end position="185"/>
    </location>
</feature>